<proteinExistence type="predicted"/>
<keyword evidence="2 5" id="KW-0238">DNA-binding</keyword>
<evidence type="ECO:0000256" key="1">
    <source>
        <dbReference type="ARBA" id="ARBA00023015"/>
    </source>
</evidence>
<evidence type="ECO:0000259" key="4">
    <source>
        <dbReference type="PROSITE" id="PS01124"/>
    </source>
</evidence>
<feature type="domain" description="HTH araC/xylS-type" evidence="4">
    <location>
        <begin position="22"/>
        <end position="120"/>
    </location>
</feature>
<evidence type="ECO:0000313" key="5">
    <source>
        <dbReference type="EMBL" id="MBB3138103.1"/>
    </source>
</evidence>
<dbReference type="AlphaFoldDB" id="A0A427MBQ3"/>
<dbReference type="RefSeq" id="WP_125849339.1">
    <property type="nucleotide sequence ID" value="NZ_JACHXH010000028.1"/>
</dbReference>
<evidence type="ECO:0000313" key="7">
    <source>
        <dbReference type="Proteomes" id="UP000277279"/>
    </source>
</evidence>
<reference evidence="6 7" key="1">
    <citation type="submission" date="2018-11" db="EMBL/GenBank/DDBJ databases">
        <authorList>
            <person name="Huo Y."/>
        </authorList>
    </citation>
    <scope>NUCLEOTIDE SEQUENCE [LARGE SCALE GENOMIC DNA]</scope>
    <source>
        <strain evidence="6 7">DSM 30132</strain>
    </source>
</reference>
<dbReference type="EMBL" id="RJJT01000025">
    <property type="protein sequence ID" value="RSB64771.1"/>
    <property type="molecule type" value="Genomic_DNA"/>
</dbReference>
<dbReference type="PANTHER" id="PTHR46796">
    <property type="entry name" value="HTH-TYPE TRANSCRIPTIONAL ACTIVATOR RHAS-RELATED"/>
    <property type="match status" value="1"/>
</dbReference>
<dbReference type="GO" id="GO:0003700">
    <property type="term" value="F:DNA-binding transcription factor activity"/>
    <property type="evidence" value="ECO:0007669"/>
    <property type="project" value="InterPro"/>
</dbReference>
<comment type="caution">
    <text evidence="6">The sequence shown here is derived from an EMBL/GenBank/DDBJ whole genome shotgun (WGS) entry which is preliminary data.</text>
</comment>
<evidence type="ECO:0000256" key="2">
    <source>
        <dbReference type="ARBA" id="ARBA00023125"/>
    </source>
</evidence>
<keyword evidence="8" id="KW-1185">Reference proteome</keyword>
<evidence type="ECO:0000256" key="3">
    <source>
        <dbReference type="ARBA" id="ARBA00023163"/>
    </source>
</evidence>
<dbReference type="Proteomes" id="UP000518315">
    <property type="component" value="Unassembled WGS sequence"/>
</dbReference>
<dbReference type="InterPro" id="IPR009057">
    <property type="entry name" value="Homeodomain-like_sf"/>
</dbReference>
<accession>A0A427MBQ3</accession>
<dbReference type="Pfam" id="PF12833">
    <property type="entry name" value="HTH_18"/>
    <property type="match status" value="1"/>
</dbReference>
<keyword evidence="3" id="KW-0804">Transcription</keyword>
<dbReference type="PROSITE" id="PS01124">
    <property type="entry name" value="HTH_ARAC_FAMILY_2"/>
    <property type="match status" value="1"/>
</dbReference>
<evidence type="ECO:0000313" key="8">
    <source>
        <dbReference type="Proteomes" id="UP000518315"/>
    </source>
</evidence>
<reference evidence="5 8" key="2">
    <citation type="submission" date="2020-08" db="EMBL/GenBank/DDBJ databases">
        <title>Genomic Encyclopedia of Type Strains, Phase III (KMG-III): the genomes of soil and plant-associated and newly described type strains.</title>
        <authorList>
            <person name="Whitman W."/>
        </authorList>
    </citation>
    <scope>NUCLEOTIDE SEQUENCE [LARGE SCALE GENOMIC DNA]</scope>
    <source>
        <strain evidence="5 8">CECT 4113</strain>
    </source>
</reference>
<dbReference type="Proteomes" id="UP000277279">
    <property type="component" value="Unassembled WGS sequence"/>
</dbReference>
<keyword evidence="1" id="KW-0805">Transcription regulation</keyword>
<dbReference type="InterPro" id="IPR050204">
    <property type="entry name" value="AraC_XylS_family_regulators"/>
</dbReference>
<organism evidence="6 7">
    <name type="scientific">Rhizobium pisi</name>
    <dbReference type="NCBI Taxonomy" id="574561"/>
    <lineage>
        <taxon>Bacteria</taxon>
        <taxon>Pseudomonadati</taxon>
        <taxon>Pseudomonadota</taxon>
        <taxon>Alphaproteobacteria</taxon>
        <taxon>Hyphomicrobiales</taxon>
        <taxon>Rhizobiaceae</taxon>
        <taxon>Rhizobium/Agrobacterium group</taxon>
        <taxon>Rhizobium</taxon>
    </lineage>
</organism>
<dbReference type="OrthoDB" id="9806208at2"/>
<dbReference type="PROSITE" id="PS00041">
    <property type="entry name" value="HTH_ARAC_FAMILY_1"/>
    <property type="match status" value="1"/>
</dbReference>
<dbReference type="InterPro" id="IPR018062">
    <property type="entry name" value="HTH_AraC-typ_CS"/>
</dbReference>
<dbReference type="GO" id="GO:0043565">
    <property type="term" value="F:sequence-specific DNA binding"/>
    <property type="evidence" value="ECO:0007669"/>
    <property type="project" value="InterPro"/>
</dbReference>
<name>A0A427MBQ3_9HYPH</name>
<dbReference type="EMBL" id="JACHXH010000028">
    <property type="protein sequence ID" value="MBB3138103.1"/>
    <property type="molecule type" value="Genomic_DNA"/>
</dbReference>
<gene>
    <name evidence="6" type="ORF">EFD55_27475</name>
    <name evidence="5" type="ORF">FHS26_005881</name>
</gene>
<dbReference type="InterPro" id="IPR018060">
    <property type="entry name" value="HTH_AraC"/>
</dbReference>
<sequence>MAHGPRRNSHKTVAGLSDWQKNKVVRYIDENIDGCIRVQELGDQVRLSASRFSKGFKVSFGRSPYDYVLSRRVDAAKYLISSTDEPLSQIAQACGLSDQAHLSKVFKRLVGVTPLKWRRLSAGKCTTQHTPASWRRLGSADVHASANA</sequence>
<dbReference type="SUPFAM" id="SSF46689">
    <property type="entry name" value="Homeodomain-like"/>
    <property type="match status" value="2"/>
</dbReference>
<protein>
    <submittedName>
        <fullName evidence="6">AraC family transcriptional regulator</fullName>
    </submittedName>
    <submittedName>
        <fullName evidence="5">AraC-like DNA-binding protein</fullName>
    </submittedName>
</protein>
<dbReference type="PANTHER" id="PTHR46796:SF14">
    <property type="entry name" value="TRANSCRIPTIONAL REGULATORY PROTEIN"/>
    <property type="match status" value="1"/>
</dbReference>
<dbReference type="Gene3D" id="1.10.10.60">
    <property type="entry name" value="Homeodomain-like"/>
    <property type="match status" value="2"/>
</dbReference>
<dbReference type="SMART" id="SM00342">
    <property type="entry name" value="HTH_ARAC"/>
    <property type="match status" value="1"/>
</dbReference>
<evidence type="ECO:0000313" key="6">
    <source>
        <dbReference type="EMBL" id="RSB64771.1"/>
    </source>
</evidence>